<dbReference type="PANTHER" id="PTHR40469">
    <property type="entry name" value="SECRETED GLYCOSYL HYDROLASE"/>
    <property type="match status" value="1"/>
</dbReference>
<dbReference type="InterPro" id="IPR029010">
    <property type="entry name" value="ThuA-like"/>
</dbReference>
<dbReference type="EMBL" id="CP019606">
    <property type="protein sequence ID" value="AQP46293.1"/>
    <property type="molecule type" value="Genomic_DNA"/>
</dbReference>
<dbReference type="RefSeq" id="WP_077684614.1">
    <property type="nucleotide sequence ID" value="NZ_CP019606.1"/>
</dbReference>
<evidence type="ECO:0000313" key="3">
    <source>
        <dbReference type="Proteomes" id="UP000188145"/>
    </source>
</evidence>
<sequence length="229" mass="25124">MSSRRCLIVRGGWEGHDPVRTTDSILTYLEASGFDVNVESSTEAYLGDLDSVDLIVQCVTMSTIADAEVAALRAAVERGTGLVGWHGGIADSFRNSADYNQLIGGLFAAHPGKPEEHRVGDETDNFIRHTIELTDLGREHPITAGLDDFDLETEQYWVLSDDLNDVLATTTLAARPGDPWSRPVTCPAVWTRSWGKGRIVVATPGHRLEDVEDPNVRQIIERGIAWASR</sequence>
<dbReference type="AlphaFoldDB" id="A0A1Q2CJN2"/>
<reference evidence="3" key="1">
    <citation type="submission" date="2017-02" db="EMBL/GenBank/DDBJ databases">
        <title>Tessaracoccus aquaemaris sp. nov., isolated from the intestine of a Korean rockfish, Sebastes schlegelii, in a marine aquaculture pond.</title>
        <authorList>
            <person name="Tak E.J."/>
            <person name="Bae J.-W."/>
        </authorList>
    </citation>
    <scope>NUCLEOTIDE SEQUENCE [LARGE SCALE GENOMIC DNA]</scope>
    <source>
        <strain evidence="3">NSG39</strain>
    </source>
</reference>
<dbReference type="KEGG" id="tes:BW730_00605"/>
<accession>A0A1Q2CJN2</accession>
<dbReference type="PANTHER" id="PTHR40469:SF2">
    <property type="entry name" value="GALACTOSE-BINDING DOMAIN-LIKE SUPERFAMILY PROTEIN"/>
    <property type="match status" value="1"/>
</dbReference>
<evidence type="ECO:0000313" key="2">
    <source>
        <dbReference type="EMBL" id="AQP46293.1"/>
    </source>
</evidence>
<feature type="domain" description="ThuA-like" evidence="1">
    <location>
        <begin position="5"/>
        <end position="227"/>
    </location>
</feature>
<keyword evidence="3" id="KW-1185">Reference proteome</keyword>
<dbReference type="SUPFAM" id="SSF52317">
    <property type="entry name" value="Class I glutamine amidotransferase-like"/>
    <property type="match status" value="1"/>
</dbReference>
<dbReference type="Proteomes" id="UP000188145">
    <property type="component" value="Chromosome"/>
</dbReference>
<dbReference type="Pfam" id="PF06283">
    <property type="entry name" value="ThuA"/>
    <property type="match status" value="1"/>
</dbReference>
<gene>
    <name evidence="2" type="ORF">BW730_00605</name>
</gene>
<name>A0A1Q2CJN2_9ACTN</name>
<proteinExistence type="predicted"/>
<protein>
    <recommendedName>
        <fullName evidence="1">ThuA-like domain-containing protein</fullName>
    </recommendedName>
</protein>
<dbReference type="STRING" id="1332264.BW730_00605"/>
<organism evidence="2 3">
    <name type="scientific">Tessaracoccus aquimaris</name>
    <dbReference type="NCBI Taxonomy" id="1332264"/>
    <lineage>
        <taxon>Bacteria</taxon>
        <taxon>Bacillati</taxon>
        <taxon>Actinomycetota</taxon>
        <taxon>Actinomycetes</taxon>
        <taxon>Propionibacteriales</taxon>
        <taxon>Propionibacteriaceae</taxon>
        <taxon>Tessaracoccus</taxon>
    </lineage>
</organism>
<dbReference type="Gene3D" id="3.40.50.880">
    <property type="match status" value="1"/>
</dbReference>
<evidence type="ECO:0000259" key="1">
    <source>
        <dbReference type="Pfam" id="PF06283"/>
    </source>
</evidence>
<dbReference type="InterPro" id="IPR029062">
    <property type="entry name" value="Class_I_gatase-like"/>
</dbReference>
<dbReference type="OrthoDB" id="9785923at2"/>